<dbReference type="InterPro" id="IPR017560">
    <property type="entry name" value="Cyt_c_biogenesis_CcmI"/>
</dbReference>
<dbReference type="SUPFAM" id="SSF48452">
    <property type="entry name" value="TPR-like"/>
    <property type="match status" value="1"/>
</dbReference>
<dbReference type="RefSeq" id="WP_093993297.1">
    <property type="nucleotide sequence ID" value="NZ_FXZK01000007.1"/>
</dbReference>
<evidence type="ECO:0000313" key="2">
    <source>
        <dbReference type="EMBL" id="SMY09107.1"/>
    </source>
</evidence>
<evidence type="ECO:0000256" key="1">
    <source>
        <dbReference type="ARBA" id="ARBA00022748"/>
    </source>
</evidence>
<dbReference type="InterPro" id="IPR011990">
    <property type="entry name" value="TPR-like_helical_dom_sf"/>
</dbReference>
<dbReference type="OrthoDB" id="9815847at2"/>
<dbReference type="AlphaFoldDB" id="A0A238LH81"/>
<keyword evidence="1" id="KW-0201">Cytochrome c-type biogenesis</keyword>
<dbReference type="EMBL" id="FXZK01000007">
    <property type="protein sequence ID" value="SMY09107.1"/>
    <property type="molecule type" value="Genomic_DNA"/>
</dbReference>
<evidence type="ECO:0000313" key="3">
    <source>
        <dbReference type="Proteomes" id="UP000201613"/>
    </source>
</evidence>
<dbReference type="Proteomes" id="UP000201613">
    <property type="component" value="Unassembled WGS sequence"/>
</dbReference>
<reference evidence="2 3" key="1">
    <citation type="submission" date="2017-05" db="EMBL/GenBank/DDBJ databases">
        <authorList>
            <person name="Song R."/>
            <person name="Chenine A.L."/>
            <person name="Ruprecht R.M."/>
        </authorList>
    </citation>
    <scope>NUCLEOTIDE SEQUENCE [LARGE SCALE GENOMIC DNA]</scope>
    <source>
        <strain evidence="2 3">CECT 8899</strain>
    </source>
</reference>
<protein>
    <recommendedName>
        <fullName evidence="4">Cytochrome c-type biogenesis protein CcmH</fullName>
    </recommendedName>
</protein>
<dbReference type="GO" id="GO:0017004">
    <property type="term" value="P:cytochrome complex assembly"/>
    <property type="evidence" value="ECO:0007669"/>
    <property type="project" value="UniProtKB-KW"/>
</dbReference>
<sequence>MLFWIIATLMAAAVAGTLLPALLRRSNEDASDTPDVALYRDQLAEIDRDLARGTLAADEAERTRTEVARRLLAADKAGAQAVNEAPKRATLIVAAISGLVVIGGGLWGYERLGAPGYPDIPLAQRIADSAQMRAGRISQAEAEQLVAAQWMAQGLSGPLPPAGVPDDYLAMVEELRSIVPERPEDMRGWELLALHEARLGQFGAAARAQERVIQLKGNDATEADRIALIDRMVAAAQGFVSPEAEAILVGILDRDPSNIGARYYMGLLYAQTDRPDVAFRLWRGVVDEGSSSDQHVELARMQIEDVAFRAGVEYTLPELRGPDADMMAAARDMSAEDQQAMIEGMVAQLSDRLATQGGTAEEWARLIGAYGVLGDTEQAEAIWVEAQGVFGSSEAAMTVLREAADRAGVLGE</sequence>
<evidence type="ECO:0008006" key="4">
    <source>
        <dbReference type="Google" id="ProtNLM"/>
    </source>
</evidence>
<accession>A0A238LH81</accession>
<organism evidence="2 3">
    <name type="scientific">Flavimaricola marinus</name>
    <dbReference type="NCBI Taxonomy" id="1819565"/>
    <lineage>
        <taxon>Bacteria</taxon>
        <taxon>Pseudomonadati</taxon>
        <taxon>Pseudomonadota</taxon>
        <taxon>Alphaproteobacteria</taxon>
        <taxon>Rhodobacterales</taxon>
        <taxon>Paracoccaceae</taxon>
        <taxon>Flavimaricola</taxon>
    </lineage>
</organism>
<gene>
    <name evidence="2" type="ORF">LOM8899_03269</name>
</gene>
<dbReference type="Gene3D" id="1.25.40.10">
    <property type="entry name" value="Tetratricopeptide repeat domain"/>
    <property type="match status" value="1"/>
</dbReference>
<dbReference type="NCBIfam" id="TIGR03142">
    <property type="entry name" value="cytochro_ccmI"/>
    <property type="match status" value="1"/>
</dbReference>
<keyword evidence="3" id="KW-1185">Reference proteome</keyword>
<proteinExistence type="predicted"/>
<name>A0A238LH81_9RHOB</name>